<dbReference type="InterPro" id="IPR032392">
    <property type="entry name" value="ULD"/>
</dbReference>
<dbReference type="Pfam" id="PF16534">
    <property type="entry name" value="ULD"/>
    <property type="match status" value="1"/>
</dbReference>
<dbReference type="Proteomes" id="UP000682733">
    <property type="component" value="Unassembled WGS sequence"/>
</dbReference>
<comment type="subcellular location">
    <subcellularLocation>
        <location evidence="6 7">Nucleus</location>
    </subcellularLocation>
</comment>
<name>A0A8S2HRC2_9BILA</name>
<evidence type="ECO:0000256" key="3">
    <source>
        <dbReference type="ARBA" id="ARBA00023125"/>
    </source>
</evidence>
<gene>
    <name evidence="11" type="ORF">OVA965_LOCUS7915</name>
    <name evidence="12" type="ORF">TMI583_LOCUS7909</name>
</gene>
<keyword evidence="4 6" id="KW-0371">Homeobox</keyword>
<keyword evidence="5 6" id="KW-0539">Nucleus</keyword>
<feature type="compositionally biased region" description="Basic and acidic residues" evidence="8">
    <location>
        <begin position="610"/>
        <end position="624"/>
    </location>
</feature>
<evidence type="ECO:0000313" key="13">
    <source>
        <dbReference type="Proteomes" id="UP000682733"/>
    </source>
</evidence>
<evidence type="ECO:0000256" key="1">
    <source>
        <dbReference type="ARBA" id="ARBA00022737"/>
    </source>
</evidence>
<dbReference type="GO" id="GO:0000978">
    <property type="term" value="F:RNA polymerase II cis-regulatory region sequence-specific DNA binding"/>
    <property type="evidence" value="ECO:0007669"/>
    <property type="project" value="TreeGrafter"/>
</dbReference>
<feature type="DNA-binding region" description="Homeobox" evidence="6">
    <location>
        <begin position="719"/>
        <end position="775"/>
    </location>
</feature>
<dbReference type="PROSITE" id="PS51982">
    <property type="entry name" value="CMP"/>
    <property type="match status" value="1"/>
</dbReference>
<organism evidence="12 13">
    <name type="scientific">Didymodactylos carnosus</name>
    <dbReference type="NCBI Taxonomy" id="1234261"/>
    <lineage>
        <taxon>Eukaryota</taxon>
        <taxon>Metazoa</taxon>
        <taxon>Spiralia</taxon>
        <taxon>Gnathifera</taxon>
        <taxon>Rotifera</taxon>
        <taxon>Eurotatoria</taxon>
        <taxon>Bdelloidea</taxon>
        <taxon>Philodinida</taxon>
        <taxon>Philodinidae</taxon>
        <taxon>Didymodactylos</taxon>
    </lineage>
</organism>
<feature type="domain" description="Homeobox" evidence="9">
    <location>
        <begin position="717"/>
        <end position="774"/>
    </location>
</feature>
<evidence type="ECO:0000259" key="9">
    <source>
        <dbReference type="PROSITE" id="PS50071"/>
    </source>
</evidence>
<feature type="region of interest" description="Disordered" evidence="8">
    <location>
        <begin position="176"/>
        <end position="211"/>
    </location>
</feature>
<dbReference type="EMBL" id="CAJNOK010002590">
    <property type="protein sequence ID" value="CAF0866708.1"/>
    <property type="molecule type" value="Genomic_DNA"/>
</dbReference>
<dbReference type="SUPFAM" id="SSF46689">
    <property type="entry name" value="Homeodomain-like"/>
    <property type="match status" value="2"/>
</dbReference>
<comment type="caution">
    <text evidence="12">The sequence shown here is derived from an EMBL/GenBank/DDBJ whole genome shotgun (WGS) entry which is preliminary data.</text>
</comment>
<dbReference type="PROSITE" id="PS50071">
    <property type="entry name" value="HOMEOBOX_2"/>
    <property type="match status" value="2"/>
</dbReference>
<feature type="region of interest" description="Disordered" evidence="8">
    <location>
        <begin position="588"/>
        <end position="625"/>
    </location>
</feature>
<dbReference type="PANTHER" id="PTHR15116">
    <property type="entry name" value="DNA-BINDING PROTEIN SATB FAMILY MEMBER"/>
    <property type="match status" value="1"/>
</dbReference>
<evidence type="ECO:0000313" key="11">
    <source>
        <dbReference type="EMBL" id="CAF0866708.1"/>
    </source>
</evidence>
<keyword evidence="2" id="KW-0832">Ubl conjugation</keyword>
<dbReference type="FunFam" id="1.10.10.60:FF:000169">
    <property type="entry name" value="DNA-binding protein SATB1"/>
    <property type="match status" value="1"/>
</dbReference>
<dbReference type="AlphaFoldDB" id="A0A8S2HRC2"/>
<dbReference type="SMART" id="SM00389">
    <property type="entry name" value="HOX"/>
    <property type="match status" value="2"/>
</dbReference>
<evidence type="ECO:0000256" key="4">
    <source>
        <dbReference type="ARBA" id="ARBA00023155"/>
    </source>
</evidence>
<evidence type="ECO:0000256" key="7">
    <source>
        <dbReference type="RuleBase" id="RU000682"/>
    </source>
</evidence>
<feature type="compositionally biased region" description="Polar residues" evidence="8">
    <location>
        <begin position="677"/>
        <end position="699"/>
    </location>
</feature>
<feature type="region of interest" description="Disordered" evidence="8">
    <location>
        <begin position="677"/>
        <end position="702"/>
    </location>
</feature>
<keyword evidence="1" id="KW-0677">Repeat</keyword>
<feature type="region of interest" description="Disordered" evidence="8">
    <location>
        <begin position="471"/>
        <end position="505"/>
    </location>
</feature>
<dbReference type="PANTHER" id="PTHR15116:SF16">
    <property type="entry name" value="DEFECTIVE PROVENTRICULUS, ISOFORM A"/>
    <property type="match status" value="1"/>
</dbReference>
<feature type="domain" description="CMP" evidence="10">
    <location>
        <begin position="9"/>
        <end position="108"/>
    </location>
</feature>
<dbReference type="Pfam" id="PF00046">
    <property type="entry name" value="Homeodomain"/>
    <property type="match status" value="2"/>
</dbReference>
<feature type="domain" description="Homeobox" evidence="9">
    <location>
        <begin position="335"/>
        <end position="405"/>
    </location>
</feature>
<dbReference type="Gene3D" id="3.10.20.710">
    <property type="entry name" value="SATB, ubiquitin-like oligomerisation domain"/>
    <property type="match status" value="1"/>
</dbReference>
<protein>
    <recommendedName>
        <fullName evidence="14">Homeobox domain-containing protein</fullName>
    </recommendedName>
</protein>
<evidence type="ECO:0000256" key="6">
    <source>
        <dbReference type="PROSITE-ProRule" id="PRU00108"/>
    </source>
</evidence>
<dbReference type="GO" id="GO:0005634">
    <property type="term" value="C:nucleus"/>
    <property type="evidence" value="ECO:0007669"/>
    <property type="project" value="UniProtKB-SubCell"/>
</dbReference>
<feature type="compositionally biased region" description="Acidic residues" evidence="8">
    <location>
        <begin position="595"/>
        <end position="609"/>
    </location>
</feature>
<evidence type="ECO:0008006" key="14">
    <source>
        <dbReference type="Google" id="ProtNLM"/>
    </source>
</evidence>
<sequence>MSLSLALSNKYLPVHTIVEKDDVKNVLQDGFVIVPAQTKFRDIVTVVLKTMEGDIGKLDDEDVVEGQILIKNWNPLPVSIVTENKSATVQDILGDLMNIAVLKIKILKYSNPDTRELYQGKKSMKLLRQLVQLLSSNSTHVNENEKNEFLSKLCQVIREEEQTHVNCLVGSNNYNSECSPTTTNNQNSVRSSPDCTTSTSNDGDFPNSDNFPLNLSKKQYNMTNKRITNKPLNNHRHSQIDKSSYLLSISKDRIHGISSTSKQQHHSLTRNSSSSSSTALNTFVNLLATTPPGLLSSTYLSPSEATTVNNNISNSDLVDRQHFSSSSVKDYVYNRRQRERTTFDPTEETPRLLQIFSDTKHPTRYQIASICESLNALPCRKGKKPLEPYNIQYWFKNARAALKRKKRRFGDQSSDCNNNDDNNLHLSGIDLKKSCVDDDDIDDHEMDELSPEELDETKFIIDEEYDFHEDNKSDYSFNENDTNLDDLPKDQKQESQSQKHSIKWLSQNDSDVRKQFCITPEQQIINSNGGIDSHQQPIISNNKLPTMHKKESTQFNCIKDEPNYLHYLQAFDISLTDGDTSQQQQCHLKCNHDGSDEEEEEYLDEDDDEREHSSSSDSQQERKQLNSVNQLPLPHNVTHSPSNYTFHVPSTTSSLNSNNNHQYLFNYSQNGTLKNNSAHSPSTPMVATTNPSHKTTSPSYDHGRCRRNRIFIDPASEVPKLEQWFAIETHPDHILIERICHELNEGDYRTKFPKLESKHIRLWFKNHRAKVKRICRINTTDTSLTLPLPTPTTPTNDLNNKNSNNQECVTNEQVNIDDDIDT</sequence>
<dbReference type="Gene3D" id="1.10.10.60">
    <property type="entry name" value="Homeodomain-like"/>
    <property type="match status" value="2"/>
</dbReference>
<reference evidence="12" key="1">
    <citation type="submission" date="2021-02" db="EMBL/GenBank/DDBJ databases">
        <authorList>
            <person name="Nowell W R."/>
        </authorList>
    </citation>
    <scope>NUCLEOTIDE SEQUENCE</scope>
</reference>
<keyword evidence="3 6" id="KW-0238">DNA-binding</keyword>
<dbReference type="GO" id="GO:0006338">
    <property type="term" value="P:chromatin remodeling"/>
    <property type="evidence" value="ECO:0007669"/>
    <property type="project" value="InterPro"/>
</dbReference>
<proteinExistence type="predicted"/>
<dbReference type="InterPro" id="IPR009057">
    <property type="entry name" value="Homeodomain-like_sf"/>
</dbReference>
<accession>A0A8S2HRC2</accession>
<dbReference type="InterPro" id="IPR038224">
    <property type="entry name" value="SATB_ULD_sf"/>
</dbReference>
<feature type="DNA-binding region" description="Homeobox" evidence="6">
    <location>
        <begin position="337"/>
        <end position="406"/>
    </location>
</feature>
<dbReference type="GO" id="GO:0000981">
    <property type="term" value="F:DNA-binding transcription factor activity, RNA polymerase II-specific"/>
    <property type="evidence" value="ECO:0007669"/>
    <property type="project" value="TreeGrafter"/>
</dbReference>
<dbReference type="CDD" id="cd00086">
    <property type="entry name" value="homeodomain"/>
    <property type="match status" value="2"/>
</dbReference>
<feature type="region of interest" description="Disordered" evidence="8">
    <location>
        <begin position="257"/>
        <end position="276"/>
    </location>
</feature>
<dbReference type="Proteomes" id="UP000677228">
    <property type="component" value="Unassembled WGS sequence"/>
</dbReference>
<feature type="compositionally biased region" description="Polar residues" evidence="8">
    <location>
        <begin position="494"/>
        <end position="505"/>
    </location>
</feature>
<evidence type="ECO:0000256" key="2">
    <source>
        <dbReference type="ARBA" id="ARBA00022843"/>
    </source>
</evidence>
<evidence type="ECO:0000313" key="12">
    <source>
        <dbReference type="EMBL" id="CAF3651475.1"/>
    </source>
</evidence>
<dbReference type="InterPro" id="IPR039673">
    <property type="entry name" value="SATB1/SATB2"/>
</dbReference>
<evidence type="ECO:0000256" key="8">
    <source>
        <dbReference type="SAM" id="MobiDB-lite"/>
    </source>
</evidence>
<evidence type="ECO:0000259" key="10">
    <source>
        <dbReference type="PROSITE" id="PS51982"/>
    </source>
</evidence>
<evidence type="ECO:0000256" key="5">
    <source>
        <dbReference type="ARBA" id="ARBA00023242"/>
    </source>
</evidence>
<dbReference type="InterPro" id="IPR001356">
    <property type="entry name" value="HD"/>
</dbReference>
<dbReference type="EMBL" id="CAJOBA010002590">
    <property type="protein sequence ID" value="CAF3651475.1"/>
    <property type="molecule type" value="Genomic_DNA"/>
</dbReference>